<sequence>MIAPDADPKKIFVPGEVNEAHFQYLDNPAFAPYKEASYRQLGLKPGDIVLDAGCGTGIDTFAMASMAAKVGRIIGVDRADPMIVEARRRRALEHYDLDGEVSFVRADLTDLDEFESDSFDVARIDRTLQHAGAKERDDTAPARILAELARVVRPGGTIQACEPDWGAARIDAGVVAEATGRKISNAFVETRRIYHPRIGIQLAALFRQVRINPTHRMRYIIACRTLAEAEAIFRFQENAADFTNTGDKYSITAREAAVWLAALEAASKSGEFYASLPIHVVTGQVPLET</sequence>
<dbReference type="GO" id="GO:0008168">
    <property type="term" value="F:methyltransferase activity"/>
    <property type="evidence" value="ECO:0007669"/>
    <property type="project" value="TreeGrafter"/>
</dbReference>
<proteinExistence type="predicted"/>
<protein>
    <recommendedName>
        <fullName evidence="1">Methyltransferase domain-containing protein</fullName>
    </recommendedName>
</protein>
<gene>
    <name evidence="2" type="ORF">A3F34_00945</name>
</gene>
<dbReference type="InterPro" id="IPR029063">
    <property type="entry name" value="SAM-dependent_MTases_sf"/>
</dbReference>
<reference evidence="2 3" key="1">
    <citation type="journal article" date="2016" name="Nat. Commun.">
        <title>Thousands of microbial genomes shed light on interconnected biogeochemical processes in an aquifer system.</title>
        <authorList>
            <person name="Anantharaman K."/>
            <person name="Brown C.T."/>
            <person name="Hug L.A."/>
            <person name="Sharon I."/>
            <person name="Castelle C.J."/>
            <person name="Probst A.J."/>
            <person name="Thomas B.C."/>
            <person name="Singh A."/>
            <person name="Wilkins M.J."/>
            <person name="Karaoz U."/>
            <person name="Brodie E.L."/>
            <person name="Williams K.H."/>
            <person name="Hubbard S.S."/>
            <person name="Banfield J.F."/>
        </authorList>
    </citation>
    <scope>NUCLEOTIDE SEQUENCE [LARGE SCALE GENOMIC DNA]</scope>
</reference>
<dbReference type="PANTHER" id="PTHR42912">
    <property type="entry name" value="METHYLTRANSFERASE"/>
    <property type="match status" value="1"/>
</dbReference>
<dbReference type="CDD" id="cd02440">
    <property type="entry name" value="AdoMet_MTases"/>
    <property type="match status" value="1"/>
</dbReference>
<accession>A0A1F7I7N6</accession>
<dbReference type="SUPFAM" id="SSF53335">
    <property type="entry name" value="S-adenosyl-L-methionine-dependent methyltransferases"/>
    <property type="match status" value="1"/>
</dbReference>
<feature type="domain" description="Methyltransferase" evidence="1">
    <location>
        <begin position="44"/>
        <end position="164"/>
    </location>
</feature>
<evidence type="ECO:0000313" key="2">
    <source>
        <dbReference type="EMBL" id="OGK39375.1"/>
    </source>
</evidence>
<organism evidence="2 3">
    <name type="scientific">Candidatus Roizmanbacteria bacterium RIFCSPHIGHO2_12_FULL_44_10</name>
    <dbReference type="NCBI Taxonomy" id="1802054"/>
    <lineage>
        <taxon>Bacteria</taxon>
        <taxon>Candidatus Roizmaniibacteriota</taxon>
    </lineage>
</organism>
<dbReference type="EMBL" id="MGAE01000020">
    <property type="protein sequence ID" value="OGK39375.1"/>
    <property type="molecule type" value="Genomic_DNA"/>
</dbReference>
<dbReference type="InterPro" id="IPR025714">
    <property type="entry name" value="Methyltranfer_dom"/>
</dbReference>
<dbReference type="Pfam" id="PF13847">
    <property type="entry name" value="Methyltransf_31"/>
    <property type="match status" value="1"/>
</dbReference>
<comment type="caution">
    <text evidence="2">The sequence shown here is derived from an EMBL/GenBank/DDBJ whole genome shotgun (WGS) entry which is preliminary data.</text>
</comment>
<name>A0A1F7I7N6_9BACT</name>
<evidence type="ECO:0000259" key="1">
    <source>
        <dbReference type="Pfam" id="PF13847"/>
    </source>
</evidence>
<dbReference type="AlphaFoldDB" id="A0A1F7I7N6"/>
<dbReference type="Gene3D" id="3.40.50.150">
    <property type="entry name" value="Vaccinia Virus protein VP39"/>
    <property type="match status" value="1"/>
</dbReference>
<dbReference type="InterPro" id="IPR050508">
    <property type="entry name" value="Methyltransf_Superfamily"/>
</dbReference>
<evidence type="ECO:0000313" key="3">
    <source>
        <dbReference type="Proteomes" id="UP000179024"/>
    </source>
</evidence>
<dbReference type="PANTHER" id="PTHR42912:SF93">
    <property type="entry name" value="N6-ADENOSINE-METHYLTRANSFERASE TMT1A"/>
    <property type="match status" value="1"/>
</dbReference>
<dbReference type="Proteomes" id="UP000179024">
    <property type="component" value="Unassembled WGS sequence"/>
</dbReference>